<evidence type="ECO:0000259" key="3">
    <source>
        <dbReference type="Pfam" id="PF19305"/>
    </source>
</evidence>
<feature type="domain" description="MmgE/PrpD C-terminal" evidence="3">
    <location>
        <begin position="276"/>
        <end position="434"/>
    </location>
</feature>
<proteinExistence type="inferred from homology"/>
<dbReference type="Pfam" id="PF19305">
    <property type="entry name" value="MmgE_PrpD_C"/>
    <property type="match status" value="1"/>
</dbReference>
<dbReference type="InterPro" id="IPR045336">
    <property type="entry name" value="MmgE_PrpD_N"/>
</dbReference>
<comment type="caution">
    <text evidence="4">The sequence shown here is derived from an EMBL/GenBank/DDBJ whole genome shotgun (WGS) entry which is preliminary data.</text>
</comment>
<dbReference type="InterPro" id="IPR045337">
    <property type="entry name" value="MmgE_PrpD_C"/>
</dbReference>
<dbReference type="InterPro" id="IPR036148">
    <property type="entry name" value="MmgE/PrpD_sf"/>
</dbReference>
<dbReference type="InterPro" id="IPR005656">
    <property type="entry name" value="MmgE_PrpD"/>
</dbReference>
<comment type="similarity">
    <text evidence="1">Belongs to the PrpD family.</text>
</comment>
<evidence type="ECO:0000259" key="2">
    <source>
        <dbReference type="Pfam" id="PF03972"/>
    </source>
</evidence>
<evidence type="ECO:0000313" key="5">
    <source>
        <dbReference type="Proteomes" id="UP000635245"/>
    </source>
</evidence>
<dbReference type="InterPro" id="IPR042183">
    <property type="entry name" value="MmgE/PrpD_sf_1"/>
</dbReference>
<keyword evidence="5" id="KW-1185">Reference proteome</keyword>
<sequence>MTLAEKAPTAAQRIATFTAGLRAQDLPEQVRRTASLHVLDTLGCGLAASALDEAAYVVSGTEEGAGGGPATGIGVAHGLPAAEAAFVNGVLCHALDFDDTHPESVTHVSVAVTPAAFAAGEAAGADGATVLAAVVAGNEVSTRVGAAAGGVFHARGLHPSGVCGVFGAAAAAARARGLDAETTAHALGIAGSMASGLLEFLADGADTKRLHPGWAAQAGITAARLAAHGATGPATVFEGRRGFYATYLNGVEVDLGAGLADLGQRWNTPSIAYKPYPACHYTHAPVDALAEVLREHPLRADEVARVVAFTDKTGVDLVLEPSADKVRPRTPYDAKFSLPYCLASLLVRGSVEVGSFTPDAIADQAVLAVTPRVSYETREYSPRPDAFGGGVRVETTDGRTFEAELRYQRGGAENPMTEDDVRVKYRANAGLALSGGAVSALEDSVTRLGELPDLGFLAAVRS</sequence>
<dbReference type="InterPro" id="IPR042188">
    <property type="entry name" value="MmgE/PrpD_sf_2"/>
</dbReference>
<feature type="domain" description="MmgE/PrpD N-terminal" evidence="2">
    <location>
        <begin position="12"/>
        <end position="253"/>
    </location>
</feature>
<reference evidence="4" key="1">
    <citation type="submission" date="2020-12" db="EMBL/GenBank/DDBJ databases">
        <title>Prauserella sp. ASG 168, a novel actinomycete isolated from cave rock.</title>
        <authorList>
            <person name="Suriyachadkun C."/>
        </authorList>
    </citation>
    <scope>NUCLEOTIDE SEQUENCE</scope>
    <source>
        <strain evidence="4">ASG 168</strain>
    </source>
</reference>
<evidence type="ECO:0000256" key="1">
    <source>
        <dbReference type="ARBA" id="ARBA00006174"/>
    </source>
</evidence>
<accession>A0A934V2M5</accession>
<name>A0A934V2M5_9PSEU</name>
<dbReference type="PANTHER" id="PTHR16943:SF8">
    <property type="entry name" value="2-METHYLCITRATE DEHYDRATASE"/>
    <property type="match status" value="1"/>
</dbReference>
<dbReference type="Proteomes" id="UP000635245">
    <property type="component" value="Unassembled WGS sequence"/>
</dbReference>
<dbReference type="SUPFAM" id="SSF103378">
    <property type="entry name" value="2-methylcitrate dehydratase PrpD"/>
    <property type="match status" value="1"/>
</dbReference>
<dbReference type="Gene3D" id="1.10.4100.10">
    <property type="entry name" value="2-methylcitrate dehydratase PrpD"/>
    <property type="match status" value="1"/>
</dbReference>
<dbReference type="Gene3D" id="3.30.1330.120">
    <property type="entry name" value="2-methylcitrate dehydratase PrpD"/>
    <property type="match status" value="1"/>
</dbReference>
<dbReference type="Pfam" id="PF03972">
    <property type="entry name" value="MmgE_PrpD_N"/>
    <property type="match status" value="1"/>
</dbReference>
<protein>
    <submittedName>
        <fullName evidence="4">MmgE/PrpD family protein</fullName>
    </submittedName>
</protein>
<dbReference type="EMBL" id="JAENJH010000001">
    <property type="protein sequence ID" value="MBK1783207.1"/>
    <property type="molecule type" value="Genomic_DNA"/>
</dbReference>
<dbReference type="AlphaFoldDB" id="A0A934V2M5"/>
<gene>
    <name evidence="4" type="ORF">JHE00_02640</name>
</gene>
<evidence type="ECO:0000313" key="4">
    <source>
        <dbReference type="EMBL" id="MBK1783207.1"/>
    </source>
</evidence>
<dbReference type="RefSeq" id="WP_200314348.1">
    <property type="nucleotide sequence ID" value="NZ_JAENJH010000001.1"/>
</dbReference>
<organism evidence="4 5">
    <name type="scientific">Prauserella cavernicola</name>
    <dbReference type="NCBI Taxonomy" id="2800127"/>
    <lineage>
        <taxon>Bacteria</taxon>
        <taxon>Bacillati</taxon>
        <taxon>Actinomycetota</taxon>
        <taxon>Actinomycetes</taxon>
        <taxon>Pseudonocardiales</taxon>
        <taxon>Pseudonocardiaceae</taxon>
        <taxon>Prauserella</taxon>
    </lineage>
</organism>
<dbReference type="PANTHER" id="PTHR16943">
    <property type="entry name" value="2-METHYLCITRATE DEHYDRATASE-RELATED"/>
    <property type="match status" value="1"/>
</dbReference>
<dbReference type="GO" id="GO:0016829">
    <property type="term" value="F:lyase activity"/>
    <property type="evidence" value="ECO:0007669"/>
    <property type="project" value="InterPro"/>
</dbReference>